<accession>A0ABV6NND2</accession>
<organism evidence="1 2">
    <name type="scientific">Halalkalibacter alkalisediminis</name>
    <dbReference type="NCBI Taxonomy" id="935616"/>
    <lineage>
        <taxon>Bacteria</taxon>
        <taxon>Bacillati</taxon>
        <taxon>Bacillota</taxon>
        <taxon>Bacilli</taxon>
        <taxon>Bacillales</taxon>
        <taxon>Bacillaceae</taxon>
        <taxon>Halalkalibacter</taxon>
    </lineage>
</organism>
<protein>
    <recommendedName>
        <fullName evidence="3">Transposase</fullName>
    </recommendedName>
</protein>
<evidence type="ECO:0000313" key="1">
    <source>
        <dbReference type="EMBL" id="MFC0562271.1"/>
    </source>
</evidence>
<evidence type="ECO:0000313" key="2">
    <source>
        <dbReference type="Proteomes" id="UP001589833"/>
    </source>
</evidence>
<dbReference type="RefSeq" id="WP_273847697.1">
    <property type="nucleotide sequence ID" value="NZ_JAQQWT010000031.1"/>
</dbReference>
<reference evidence="1 2" key="1">
    <citation type="submission" date="2024-09" db="EMBL/GenBank/DDBJ databases">
        <authorList>
            <person name="Sun Q."/>
            <person name="Mori K."/>
        </authorList>
    </citation>
    <scope>NUCLEOTIDE SEQUENCE [LARGE SCALE GENOMIC DNA]</scope>
    <source>
        <strain evidence="1 2">NCAIM B.02301</strain>
    </source>
</reference>
<gene>
    <name evidence="1" type="ORF">ACFFH4_25875</name>
</gene>
<dbReference type="EMBL" id="JBHLTR010000121">
    <property type="protein sequence ID" value="MFC0562271.1"/>
    <property type="molecule type" value="Genomic_DNA"/>
</dbReference>
<comment type="caution">
    <text evidence="1">The sequence shown here is derived from an EMBL/GenBank/DDBJ whole genome shotgun (WGS) entry which is preliminary data.</text>
</comment>
<keyword evidence="2" id="KW-1185">Reference proteome</keyword>
<proteinExistence type="predicted"/>
<name>A0ABV6NND2_9BACI</name>
<evidence type="ECO:0008006" key="3">
    <source>
        <dbReference type="Google" id="ProtNLM"/>
    </source>
</evidence>
<dbReference type="Proteomes" id="UP001589833">
    <property type="component" value="Unassembled WGS sequence"/>
</dbReference>
<sequence>MSPCKIDHPVEDVRSKLVSQQDVLPRNLYRRSKQFLETTRTQLELNELFHLLKKYDLANSEEQKSRNVKLTKLLGS</sequence>